<dbReference type="EMBL" id="PISE01000017">
    <property type="protein sequence ID" value="PKG23943.1"/>
    <property type="molecule type" value="Genomic_DNA"/>
</dbReference>
<dbReference type="OrthoDB" id="2362564at2"/>
<gene>
    <name evidence="1" type="ORF">CWS01_09235</name>
</gene>
<comment type="caution">
    <text evidence="1">The sequence shown here is derived from an EMBL/GenBank/DDBJ whole genome shotgun (WGS) entry which is preliminary data.</text>
</comment>
<dbReference type="Pfam" id="PF05135">
    <property type="entry name" value="Phage_connect_1"/>
    <property type="match status" value="1"/>
</dbReference>
<proteinExistence type="predicted"/>
<dbReference type="Proteomes" id="UP000233375">
    <property type="component" value="Unassembled WGS sequence"/>
</dbReference>
<dbReference type="InterPro" id="IPR006450">
    <property type="entry name" value="Phage_HK97_gp6-like"/>
</dbReference>
<name>A0A2N0Z354_9BACI</name>
<dbReference type="RefSeq" id="WP_101176906.1">
    <property type="nucleotide sequence ID" value="NZ_PISE01000017.1"/>
</dbReference>
<reference evidence="1 2" key="1">
    <citation type="journal article" date="2003" name="Int. J. Syst. Evol. Microbiol.">
        <title>Bacillus nealsonii sp. nov., isolated from a spacecraft-assembly facility, whose spores are gamma-radiation resistant.</title>
        <authorList>
            <person name="Venkateswaran K."/>
            <person name="Kempf M."/>
            <person name="Chen F."/>
            <person name="Satomi M."/>
            <person name="Nicholson W."/>
            <person name="Kern R."/>
        </authorList>
    </citation>
    <scope>NUCLEOTIDE SEQUENCE [LARGE SCALE GENOMIC DNA]</scope>
    <source>
        <strain evidence="1 2">FO-92</strain>
    </source>
</reference>
<protein>
    <submittedName>
        <fullName evidence="1">Uncharacterized protein</fullName>
    </submittedName>
</protein>
<dbReference type="AlphaFoldDB" id="A0A2N0Z354"/>
<dbReference type="NCBIfam" id="TIGR01560">
    <property type="entry name" value="put_DNA_pack"/>
    <property type="match status" value="1"/>
</dbReference>
<sequence>MNEELLASLLEEVKNSLRITWTDEDNDLKKLVNRSVAYLEGLTGTSFDYAKDEQPKSLLLERCRYVYNNAADEFEKNFQQELSRLILKVAITKRAEVLTNGEV</sequence>
<dbReference type="InterPro" id="IPR021146">
    <property type="entry name" value="Phage_gp6-like_head-tail"/>
</dbReference>
<accession>A0A2N0Z354</accession>
<keyword evidence="2" id="KW-1185">Reference proteome</keyword>
<evidence type="ECO:0000313" key="1">
    <source>
        <dbReference type="EMBL" id="PKG23943.1"/>
    </source>
</evidence>
<evidence type="ECO:0000313" key="2">
    <source>
        <dbReference type="Proteomes" id="UP000233375"/>
    </source>
</evidence>
<organism evidence="1 2">
    <name type="scientific">Niallia nealsonii</name>
    <dbReference type="NCBI Taxonomy" id="115979"/>
    <lineage>
        <taxon>Bacteria</taxon>
        <taxon>Bacillati</taxon>
        <taxon>Bacillota</taxon>
        <taxon>Bacilli</taxon>
        <taxon>Bacillales</taxon>
        <taxon>Bacillaceae</taxon>
        <taxon>Niallia</taxon>
    </lineage>
</organism>